<feature type="compositionally biased region" description="Basic and acidic residues" evidence="1">
    <location>
        <begin position="47"/>
        <end position="65"/>
    </location>
</feature>
<evidence type="ECO:0000313" key="4">
    <source>
        <dbReference type="Proteomes" id="UP000193648"/>
    </source>
</evidence>
<organism evidence="3 4">
    <name type="scientific">Lobosporangium transversale</name>
    <dbReference type="NCBI Taxonomy" id="64571"/>
    <lineage>
        <taxon>Eukaryota</taxon>
        <taxon>Fungi</taxon>
        <taxon>Fungi incertae sedis</taxon>
        <taxon>Mucoromycota</taxon>
        <taxon>Mortierellomycotina</taxon>
        <taxon>Mortierellomycetes</taxon>
        <taxon>Mortierellales</taxon>
        <taxon>Mortierellaceae</taxon>
        <taxon>Lobosporangium</taxon>
    </lineage>
</organism>
<dbReference type="InParanoid" id="A0A1Y2GYW4"/>
<name>A0A1Y2GYW4_9FUNG</name>
<feature type="compositionally biased region" description="Acidic residues" evidence="1">
    <location>
        <begin position="240"/>
        <end position="255"/>
    </location>
</feature>
<dbReference type="RefSeq" id="XP_021885192.1">
    <property type="nucleotide sequence ID" value="XM_022022969.1"/>
</dbReference>
<proteinExistence type="predicted"/>
<keyword evidence="2" id="KW-1133">Transmembrane helix</keyword>
<gene>
    <name evidence="3" type="ORF">BCR41DRAFT_346824</name>
</gene>
<feature type="compositionally biased region" description="Low complexity" evidence="1">
    <location>
        <begin position="187"/>
        <end position="203"/>
    </location>
</feature>
<feature type="compositionally biased region" description="Low complexity" evidence="1">
    <location>
        <begin position="7"/>
        <end position="22"/>
    </location>
</feature>
<comment type="caution">
    <text evidence="3">The sequence shown here is derived from an EMBL/GenBank/DDBJ whole genome shotgun (WGS) entry which is preliminary data.</text>
</comment>
<sequence>MSTQKDSQSMTLDSSTTSSHSRVVSRHPHNSSASLTTNTDTRLSHTITKDNDKDKEKDKEKDRSKPTTKNDTASSSSSSSSAYIRVILLSALALLISGYSISLLASSSSSISYFTGLSPIDQLLRSFKPIFDTFSSSGHTNNQPNGKDGGSHSKSNSNSKGDSHVDGRNRQKNASKTKPKTTPFGIPLSELYPPSSPLYTLRKQQSERQEKQKLQQEQRQRRHQKRSRSPFSDFFGTSHEDEEDDDVQGDGDGVDVNDPTWTSNGEACRGYYCGDTNVCVGKPVDCPCPYPNDSKCFRGAWYVCYRGEHPC</sequence>
<dbReference type="Proteomes" id="UP000193648">
    <property type="component" value="Unassembled WGS sequence"/>
</dbReference>
<evidence type="ECO:0000256" key="1">
    <source>
        <dbReference type="SAM" id="MobiDB-lite"/>
    </source>
</evidence>
<feature type="transmembrane region" description="Helical" evidence="2">
    <location>
        <begin position="82"/>
        <end position="105"/>
    </location>
</feature>
<feature type="region of interest" description="Disordered" evidence="1">
    <location>
        <begin position="135"/>
        <end position="258"/>
    </location>
</feature>
<keyword evidence="2" id="KW-0472">Membrane</keyword>
<feature type="compositionally biased region" description="Basic and acidic residues" evidence="1">
    <location>
        <begin position="204"/>
        <end position="219"/>
    </location>
</feature>
<evidence type="ECO:0000313" key="3">
    <source>
        <dbReference type="EMBL" id="ORZ27465.1"/>
    </source>
</evidence>
<evidence type="ECO:0000256" key="2">
    <source>
        <dbReference type="SAM" id="Phobius"/>
    </source>
</evidence>
<feature type="compositionally biased region" description="Polar residues" evidence="1">
    <location>
        <begin position="135"/>
        <end position="144"/>
    </location>
</feature>
<dbReference type="STRING" id="64571.A0A1Y2GYW4"/>
<dbReference type="AlphaFoldDB" id="A0A1Y2GYW4"/>
<feature type="compositionally biased region" description="Polar residues" evidence="1">
    <location>
        <begin position="33"/>
        <end position="46"/>
    </location>
</feature>
<keyword evidence="4" id="KW-1185">Reference proteome</keyword>
<feature type="compositionally biased region" description="Basic residues" evidence="1">
    <location>
        <begin position="170"/>
        <end position="179"/>
    </location>
</feature>
<dbReference type="EMBL" id="MCFF01000004">
    <property type="protein sequence ID" value="ORZ27465.1"/>
    <property type="molecule type" value="Genomic_DNA"/>
</dbReference>
<keyword evidence="2" id="KW-0812">Transmembrane</keyword>
<feature type="region of interest" description="Disordered" evidence="1">
    <location>
        <begin position="1"/>
        <end position="77"/>
    </location>
</feature>
<dbReference type="OrthoDB" id="2234316at2759"/>
<evidence type="ECO:0008006" key="5">
    <source>
        <dbReference type="Google" id="ProtNLM"/>
    </source>
</evidence>
<accession>A0A1Y2GYW4</accession>
<reference evidence="3 4" key="1">
    <citation type="submission" date="2016-07" db="EMBL/GenBank/DDBJ databases">
        <title>Pervasive Adenine N6-methylation of Active Genes in Fungi.</title>
        <authorList>
            <consortium name="DOE Joint Genome Institute"/>
            <person name="Mondo S.J."/>
            <person name="Dannebaum R.O."/>
            <person name="Kuo R.C."/>
            <person name="Labutti K."/>
            <person name="Haridas S."/>
            <person name="Kuo A."/>
            <person name="Salamov A."/>
            <person name="Ahrendt S.R."/>
            <person name="Lipzen A."/>
            <person name="Sullivan W."/>
            <person name="Andreopoulos W.B."/>
            <person name="Clum A."/>
            <person name="Lindquist E."/>
            <person name="Daum C."/>
            <person name="Ramamoorthy G.K."/>
            <person name="Gryganskyi A."/>
            <person name="Culley D."/>
            <person name="Magnuson J.K."/>
            <person name="James T.Y."/>
            <person name="O'Malley M.A."/>
            <person name="Stajich J.E."/>
            <person name="Spatafora J.W."/>
            <person name="Visel A."/>
            <person name="Grigoriev I.V."/>
        </authorList>
    </citation>
    <scope>NUCLEOTIDE SEQUENCE [LARGE SCALE GENOMIC DNA]</scope>
    <source>
        <strain evidence="3 4">NRRL 3116</strain>
    </source>
</reference>
<dbReference type="GeneID" id="33564813"/>
<protein>
    <recommendedName>
        <fullName evidence="5">Long chronological lifespan protein 2</fullName>
    </recommendedName>
</protein>